<dbReference type="AlphaFoldDB" id="A0A3E3IAR6"/>
<dbReference type="InterPro" id="IPR027417">
    <property type="entry name" value="P-loop_NTPase"/>
</dbReference>
<keyword evidence="1" id="KW-0813">Transport</keyword>
<dbReference type="PANTHER" id="PTHR42939:SF1">
    <property type="entry name" value="ABC TRANSPORTER ATP-BINDING PROTEIN ALBC-RELATED"/>
    <property type="match status" value="1"/>
</dbReference>
<evidence type="ECO:0000259" key="4">
    <source>
        <dbReference type="PROSITE" id="PS50893"/>
    </source>
</evidence>
<feature type="domain" description="ABC transporter" evidence="4">
    <location>
        <begin position="6"/>
        <end position="223"/>
    </location>
</feature>
<reference evidence="5 6" key="1">
    <citation type="submission" date="2018-08" db="EMBL/GenBank/DDBJ databases">
        <title>A genome reference for cultivated species of the human gut microbiota.</title>
        <authorList>
            <person name="Zou Y."/>
            <person name="Xue W."/>
            <person name="Luo G."/>
        </authorList>
    </citation>
    <scope>NUCLEOTIDE SEQUENCE [LARGE SCALE GENOMIC DNA]</scope>
    <source>
        <strain evidence="5 6">TF05-5AC</strain>
    </source>
</reference>
<gene>
    <name evidence="5" type="ORF">DXC51_03425</name>
</gene>
<dbReference type="InterPro" id="IPR051782">
    <property type="entry name" value="ABC_Transporter_VariousFunc"/>
</dbReference>
<protein>
    <submittedName>
        <fullName evidence="5">ATP-binding cassette domain-containing protein</fullName>
    </submittedName>
</protein>
<dbReference type="Gene3D" id="3.40.50.300">
    <property type="entry name" value="P-loop containing nucleotide triphosphate hydrolases"/>
    <property type="match status" value="1"/>
</dbReference>
<evidence type="ECO:0000313" key="5">
    <source>
        <dbReference type="EMBL" id="RGE64137.1"/>
    </source>
</evidence>
<dbReference type="InterPro" id="IPR003439">
    <property type="entry name" value="ABC_transporter-like_ATP-bd"/>
</dbReference>
<evidence type="ECO:0000256" key="1">
    <source>
        <dbReference type="ARBA" id="ARBA00022448"/>
    </source>
</evidence>
<keyword evidence="3 5" id="KW-0067">ATP-binding</keyword>
<evidence type="ECO:0000313" key="6">
    <source>
        <dbReference type="Proteomes" id="UP000260812"/>
    </source>
</evidence>
<organism evidence="5 6">
    <name type="scientific">Eisenbergiella massiliensis</name>
    <dbReference type="NCBI Taxonomy" id="1720294"/>
    <lineage>
        <taxon>Bacteria</taxon>
        <taxon>Bacillati</taxon>
        <taxon>Bacillota</taxon>
        <taxon>Clostridia</taxon>
        <taxon>Lachnospirales</taxon>
        <taxon>Lachnospiraceae</taxon>
        <taxon>Eisenbergiella</taxon>
    </lineage>
</organism>
<comment type="caution">
    <text evidence="5">The sequence shown here is derived from an EMBL/GenBank/DDBJ whole genome shotgun (WGS) entry which is preliminary data.</text>
</comment>
<dbReference type="Proteomes" id="UP000260812">
    <property type="component" value="Unassembled WGS sequence"/>
</dbReference>
<dbReference type="EMBL" id="QVLV01000002">
    <property type="protein sequence ID" value="RGE64137.1"/>
    <property type="molecule type" value="Genomic_DNA"/>
</dbReference>
<name>A0A3E3IAR6_9FIRM</name>
<sequence>MGQFIIEASNIRKKYDDKTVLKDISLQAQRGEAVGLVGVNGCGKSTLLRILAGLSNPSSGEVSLQAGTRMAFIPDRYEKINMTLGKFMEHMYLMETEREGRDRMAHYLHQFHLETMLKTPMKYLSKGTLQKAAVIQALLGKRDLMFLDEPLSGQDTLSQMTLIQELRERKEKGMALIMACHETYLIEELADRIYEIKEGELADGIPYVYGTHRKQCSLLFKPCSRQGVMEILKQCLPEEGWNITDFGTICRIEADTALADKLFGICLEKQWHIVRYEEADET</sequence>
<proteinExistence type="predicted"/>
<keyword evidence="6" id="KW-1185">Reference proteome</keyword>
<dbReference type="PROSITE" id="PS50893">
    <property type="entry name" value="ABC_TRANSPORTER_2"/>
    <property type="match status" value="1"/>
</dbReference>
<evidence type="ECO:0000256" key="2">
    <source>
        <dbReference type="ARBA" id="ARBA00022741"/>
    </source>
</evidence>
<dbReference type="SMART" id="SM00382">
    <property type="entry name" value="AAA"/>
    <property type="match status" value="1"/>
</dbReference>
<keyword evidence="2" id="KW-0547">Nucleotide-binding</keyword>
<dbReference type="CDD" id="cd03230">
    <property type="entry name" value="ABC_DR_subfamily_A"/>
    <property type="match status" value="1"/>
</dbReference>
<dbReference type="InterPro" id="IPR003593">
    <property type="entry name" value="AAA+_ATPase"/>
</dbReference>
<accession>A0A3E3IAR6</accession>
<dbReference type="GO" id="GO:0016887">
    <property type="term" value="F:ATP hydrolysis activity"/>
    <property type="evidence" value="ECO:0007669"/>
    <property type="project" value="InterPro"/>
</dbReference>
<dbReference type="Pfam" id="PF00005">
    <property type="entry name" value="ABC_tran"/>
    <property type="match status" value="1"/>
</dbReference>
<dbReference type="GO" id="GO:0005524">
    <property type="term" value="F:ATP binding"/>
    <property type="evidence" value="ECO:0007669"/>
    <property type="project" value="UniProtKB-KW"/>
</dbReference>
<dbReference type="GeneID" id="97985960"/>
<dbReference type="PANTHER" id="PTHR42939">
    <property type="entry name" value="ABC TRANSPORTER ATP-BINDING PROTEIN ALBC-RELATED"/>
    <property type="match status" value="1"/>
</dbReference>
<dbReference type="SUPFAM" id="SSF52540">
    <property type="entry name" value="P-loop containing nucleoside triphosphate hydrolases"/>
    <property type="match status" value="1"/>
</dbReference>
<dbReference type="RefSeq" id="WP_117543710.1">
    <property type="nucleotide sequence ID" value="NZ_QVLV01000002.1"/>
</dbReference>
<evidence type="ECO:0000256" key="3">
    <source>
        <dbReference type="ARBA" id="ARBA00022840"/>
    </source>
</evidence>